<protein>
    <submittedName>
        <fullName evidence="2">Uncharacterized protein</fullName>
    </submittedName>
</protein>
<evidence type="ECO:0000256" key="1">
    <source>
        <dbReference type="ARBA" id="ARBA00022729"/>
    </source>
</evidence>
<dbReference type="EMBL" id="PDNW01000014">
    <property type="protein sequence ID" value="PLC49003.1"/>
    <property type="molecule type" value="Genomic_DNA"/>
</dbReference>
<dbReference type="InterPro" id="IPR025737">
    <property type="entry name" value="FApF"/>
</dbReference>
<evidence type="ECO:0000313" key="3">
    <source>
        <dbReference type="Proteomes" id="UP000234190"/>
    </source>
</evidence>
<dbReference type="AlphaFoldDB" id="A0A2N4U1W5"/>
<dbReference type="OrthoDB" id="191143at2"/>
<organism evidence="2 3">
    <name type="scientific">Pollutimonas subterranea</name>
    <dbReference type="NCBI Taxonomy" id="2045210"/>
    <lineage>
        <taxon>Bacteria</taxon>
        <taxon>Pseudomonadati</taxon>
        <taxon>Pseudomonadota</taxon>
        <taxon>Betaproteobacteria</taxon>
        <taxon>Burkholderiales</taxon>
        <taxon>Alcaligenaceae</taxon>
        <taxon>Pollutimonas</taxon>
    </lineage>
</organism>
<dbReference type="InterPro" id="IPR053713">
    <property type="entry name" value="Bact_OM_Channel_sf"/>
</dbReference>
<accession>A0A2N4U1W5</accession>
<evidence type="ECO:0000313" key="2">
    <source>
        <dbReference type="EMBL" id="PLC49003.1"/>
    </source>
</evidence>
<dbReference type="Gene3D" id="2.40.160.40">
    <property type="entry name" value="monomeric porin ompg"/>
    <property type="match status" value="1"/>
</dbReference>
<dbReference type="Pfam" id="PF13557">
    <property type="entry name" value="Phenol_MetA_deg"/>
    <property type="match status" value="1"/>
</dbReference>
<sequence length="279" mass="31328">MVACLGMAGAAQAGDPSARDWIPAPPGTNLIAGYFATLGSHGFYNRGSRIEDGPELDVQALVYRQMHFRKVGETTVQYELIAPSYRTTLKVPGMPDDRLSGFGDIVAGAAFWFYNNEETKTWFAWEPFITIPTGRYRGSQADVSPGKNRWTTIQDFAFVKGIGESTYLEAIAEFEFYGNNDNYYGQTLKKSPSIRLMALASTNLTPDTYVGLRYRYETGGREKVNGETMVTRNNSHQLALEATHQINEANQIQLQYIHDLKVENGPRMRGVQLRYVYAF</sequence>
<keyword evidence="3" id="KW-1185">Reference proteome</keyword>
<proteinExistence type="predicted"/>
<name>A0A2N4U1W5_9BURK</name>
<comment type="caution">
    <text evidence="2">The sequence shown here is derived from an EMBL/GenBank/DDBJ whole genome shotgun (WGS) entry which is preliminary data.</text>
</comment>
<keyword evidence="1" id="KW-0732">Signal</keyword>
<reference evidence="2 3" key="1">
    <citation type="submission" date="2017-10" db="EMBL/GenBank/DDBJ databases">
        <title>Two draft genome sequences of Pusillimonas sp. strains isolated from a nitrate- and radionuclide-contaminated groundwater in Russia.</title>
        <authorList>
            <person name="Grouzdev D.S."/>
            <person name="Tourova T.P."/>
            <person name="Goeva M.A."/>
            <person name="Babich T.L."/>
            <person name="Sokolova D.S."/>
            <person name="Abdullin R."/>
            <person name="Poltaraus A.B."/>
            <person name="Toshchakov S.V."/>
            <person name="Nazina T.N."/>
        </authorList>
    </citation>
    <scope>NUCLEOTIDE SEQUENCE [LARGE SCALE GENOMIC DNA]</scope>
    <source>
        <strain evidence="2 3">JR1/69-3-13</strain>
    </source>
</reference>
<dbReference type="Proteomes" id="UP000234190">
    <property type="component" value="Unassembled WGS sequence"/>
</dbReference>
<gene>
    <name evidence="2" type="ORF">CR159_15430</name>
</gene>